<dbReference type="Proteomes" id="UP000544872">
    <property type="component" value="Unassembled WGS sequence"/>
</dbReference>
<evidence type="ECO:0000313" key="5">
    <source>
        <dbReference type="EMBL" id="MBB6211926.1"/>
    </source>
</evidence>
<organism evidence="5 6">
    <name type="scientific">Novispirillum itersonii</name>
    <name type="common">Aquaspirillum itersonii</name>
    <dbReference type="NCBI Taxonomy" id="189"/>
    <lineage>
        <taxon>Bacteria</taxon>
        <taxon>Pseudomonadati</taxon>
        <taxon>Pseudomonadota</taxon>
        <taxon>Alphaproteobacteria</taxon>
        <taxon>Rhodospirillales</taxon>
        <taxon>Novispirillaceae</taxon>
        <taxon>Novispirillum</taxon>
    </lineage>
</organism>
<dbReference type="PRINTS" id="PR00033">
    <property type="entry name" value="HTHASNC"/>
</dbReference>
<comment type="caution">
    <text evidence="5">The sequence shown here is derived from an EMBL/GenBank/DDBJ whole genome shotgun (WGS) entry which is preliminary data.</text>
</comment>
<dbReference type="GO" id="GO:0005829">
    <property type="term" value="C:cytosol"/>
    <property type="evidence" value="ECO:0007669"/>
    <property type="project" value="TreeGrafter"/>
</dbReference>
<keyword evidence="2" id="KW-0238">DNA-binding</keyword>
<reference evidence="5 6" key="1">
    <citation type="submission" date="2020-08" db="EMBL/GenBank/DDBJ databases">
        <title>Genomic Encyclopedia of Type Strains, Phase IV (KMG-IV): sequencing the most valuable type-strain genomes for metagenomic binning, comparative biology and taxonomic classification.</title>
        <authorList>
            <person name="Goeker M."/>
        </authorList>
    </citation>
    <scope>NUCLEOTIDE SEQUENCE [LARGE SCALE GENOMIC DNA]</scope>
    <source>
        <strain evidence="5 6">DSM 11590</strain>
    </source>
</reference>
<dbReference type="RefSeq" id="WP_184265131.1">
    <property type="nucleotide sequence ID" value="NZ_JACIIX010000015.1"/>
</dbReference>
<dbReference type="Gene3D" id="1.10.10.10">
    <property type="entry name" value="Winged helix-like DNA-binding domain superfamily/Winged helix DNA-binding domain"/>
    <property type="match status" value="1"/>
</dbReference>
<dbReference type="InterPro" id="IPR036390">
    <property type="entry name" value="WH_DNA-bd_sf"/>
</dbReference>
<accession>A0A7W9ZI66</accession>
<dbReference type="PANTHER" id="PTHR30154">
    <property type="entry name" value="LEUCINE-RESPONSIVE REGULATORY PROTEIN"/>
    <property type="match status" value="1"/>
</dbReference>
<dbReference type="InterPro" id="IPR019887">
    <property type="entry name" value="Tscrpt_reg_AsnC/Lrp_C"/>
</dbReference>
<dbReference type="CDD" id="cd00090">
    <property type="entry name" value="HTH_ARSR"/>
    <property type="match status" value="1"/>
</dbReference>
<keyword evidence="1" id="KW-0805">Transcription regulation</keyword>
<dbReference type="SUPFAM" id="SSF46785">
    <property type="entry name" value="Winged helix' DNA-binding domain"/>
    <property type="match status" value="1"/>
</dbReference>
<dbReference type="EMBL" id="JACIIX010000015">
    <property type="protein sequence ID" value="MBB6211926.1"/>
    <property type="molecule type" value="Genomic_DNA"/>
</dbReference>
<gene>
    <name evidence="5" type="ORF">FHS48_003372</name>
</gene>
<feature type="domain" description="HTH asnC-type" evidence="4">
    <location>
        <begin position="8"/>
        <end position="69"/>
    </location>
</feature>
<keyword evidence="6" id="KW-1185">Reference proteome</keyword>
<dbReference type="InterPro" id="IPR011008">
    <property type="entry name" value="Dimeric_a/b-barrel"/>
</dbReference>
<dbReference type="InterPro" id="IPR011991">
    <property type="entry name" value="ArsR-like_HTH"/>
</dbReference>
<dbReference type="SMART" id="SM00344">
    <property type="entry name" value="HTH_ASNC"/>
    <property type="match status" value="1"/>
</dbReference>
<dbReference type="InterPro" id="IPR019888">
    <property type="entry name" value="Tscrpt_reg_AsnC-like"/>
</dbReference>
<proteinExistence type="predicted"/>
<dbReference type="GO" id="GO:0043565">
    <property type="term" value="F:sequence-specific DNA binding"/>
    <property type="evidence" value="ECO:0007669"/>
    <property type="project" value="InterPro"/>
</dbReference>
<dbReference type="PANTHER" id="PTHR30154:SF34">
    <property type="entry name" value="TRANSCRIPTIONAL REGULATOR AZLB"/>
    <property type="match status" value="1"/>
</dbReference>
<dbReference type="GO" id="GO:0006355">
    <property type="term" value="P:regulation of DNA-templated transcription"/>
    <property type="evidence" value="ECO:0007669"/>
    <property type="project" value="UniProtKB-ARBA"/>
</dbReference>
<dbReference type="Gene3D" id="3.30.70.920">
    <property type="match status" value="1"/>
</dbReference>
<keyword evidence="3" id="KW-0804">Transcription</keyword>
<evidence type="ECO:0000256" key="3">
    <source>
        <dbReference type="ARBA" id="ARBA00023163"/>
    </source>
</evidence>
<dbReference type="GO" id="GO:0043200">
    <property type="term" value="P:response to amino acid"/>
    <property type="evidence" value="ECO:0007669"/>
    <property type="project" value="TreeGrafter"/>
</dbReference>
<sequence length="158" mass="17531">MTEHDSSLDAIDRRILRAMQDNARLSNVELSEQAHLSPSQCHRRLKRLEELGVIDGYSARLNPEKIGLGVTAFVSVSLGKHGESPATRFAEAVQGIPEILECHSVSGEADYLLRVTAPDLKSFSDFLMHRLMAFPFVESVKSSIALECLKRWKGLPVS</sequence>
<dbReference type="AlphaFoldDB" id="A0A7W9ZI66"/>
<name>A0A7W9ZI66_NOVIT</name>
<dbReference type="SUPFAM" id="SSF54909">
    <property type="entry name" value="Dimeric alpha+beta barrel"/>
    <property type="match status" value="1"/>
</dbReference>
<evidence type="ECO:0000313" key="6">
    <source>
        <dbReference type="Proteomes" id="UP000544872"/>
    </source>
</evidence>
<dbReference type="PROSITE" id="PS50956">
    <property type="entry name" value="HTH_ASNC_2"/>
    <property type="match status" value="1"/>
</dbReference>
<dbReference type="Pfam" id="PF13412">
    <property type="entry name" value="HTH_24"/>
    <property type="match status" value="1"/>
</dbReference>
<dbReference type="InterPro" id="IPR000485">
    <property type="entry name" value="AsnC-type_HTH_dom"/>
</dbReference>
<evidence type="ECO:0000259" key="4">
    <source>
        <dbReference type="PROSITE" id="PS50956"/>
    </source>
</evidence>
<dbReference type="InterPro" id="IPR036388">
    <property type="entry name" value="WH-like_DNA-bd_sf"/>
</dbReference>
<dbReference type="Pfam" id="PF01037">
    <property type="entry name" value="AsnC_trans_reg"/>
    <property type="match status" value="1"/>
</dbReference>
<protein>
    <submittedName>
        <fullName evidence="5">Lrp/AsnC family leucine-responsive transcriptional regulator</fullName>
    </submittedName>
</protein>
<evidence type="ECO:0000256" key="1">
    <source>
        <dbReference type="ARBA" id="ARBA00023015"/>
    </source>
</evidence>
<evidence type="ECO:0000256" key="2">
    <source>
        <dbReference type="ARBA" id="ARBA00023125"/>
    </source>
</evidence>